<dbReference type="RefSeq" id="WP_048929775.1">
    <property type="nucleotide sequence ID" value="NZ_KQ235877.1"/>
</dbReference>
<name>A0A0J9C4L2_9FIRM</name>
<dbReference type="GeneID" id="93162053"/>
<dbReference type="Proteomes" id="UP000037392">
    <property type="component" value="Unassembled WGS sequence"/>
</dbReference>
<protein>
    <recommendedName>
        <fullName evidence="1">Putative Se/S carrier protein-like domain-containing protein</fullName>
    </recommendedName>
</protein>
<comment type="caution">
    <text evidence="2">The sequence shown here is derived from an EMBL/GenBank/DDBJ whole genome shotgun (WGS) entry which is preliminary data.</text>
</comment>
<proteinExistence type="predicted"/>
<evidence type="ECO:0000259" key="1">
    <source>
        <dbReference type="Pfam" id="PF11823"/>
    </source>
</evidence>
<accession>A0A0J9C4L2</accession>
<dbReference type="InterPro" id="IPR021778">
    <property type="entry name" value="Se/S_carrier-like"/>
</dbReference>
<dbReference type="OrthoDB" id="3192849at2"/>
<dbReference type="EMBL" id="ADLK01000019">
    <property type="protein sequence ID" value="KMW19998.1"/>
    <property type="molecule type" value="Genomic_DNA"/>
</dbReference>
<reference evidence="2 3" key="1">
    <citation type="submission" date="2011-04" db="EMBL/GenBank/DDBJ databases">
        <title>The Genome Sequence of Clostridium citroniae WAL-19142.</title>
        <authorList>
            <consortium name="The Broad Institute Genome Sequencing Platform"/>
            <person name="Earl A."/>
            <person name="Ward D."/>
            <person name="Feldgarden M."/>
            <person name="Gevers D."/>
            <person name="Warren Y.A."/>
            <person name="Tyrrell K.L."/>
            <person name="Citron D.M."/>
            <person name="Goldstein E.J."/>
            <person name="Daigneault M."/>
            <person name="Allen-Vercoe E."/>
            <person name="Young S.K."/>
            <person name="Zeng Q."/>
            <person name="Gargeya S."/>
            <person name="Fitzgerald M."/>
            <person name="Haas B."/>
            <person name="Abouelleil A."/>
            <person name="Alvarado L."/>
            <person name="Arachchi H.M."/>
            <person name="Berlin A."/>
            <person name="Brown A."/>
            <person name="Chapman S.B."/>
            <person name="Chen Z."/>
            <person name="Dunbar C."/>
            <person name="Freedman E."/>
            <person name="Gearin G."/>
            <person name="Gellesch M."/>
            <person name="Goldberg J."/>
            <person name="Griggs A."/>
            <person name="Gujja S."/>
            <person name="Heilman E.R."/>
            <person name="Heiman D."/>
            <person name="Howarth C."/>
            <person name="Larson L."/>
            <person name="Lui A."/>
            <person name="MacDonald P.J."/>
            <person name="Mehta T."/>
            <person name="Montmayeur A."/>
            <person name="Murphy C."/>
            <person name="Neiman D."/>
            <person name="Pearson M."/>
            <person name="Priest M."/>
            <person name="Roberts A."/>
            <person name="Saif S."/>
            <person name="Shea T."/>
            <person name="Shenoy N."/>
            <person name="Sisk P."/>
            <person name="Stolte C."/>
            <person name="Sykes S."/>
            <person name="White J."/>
            <person name="Yandava C."/>
            <person name="Wortman J."/>
            <person name="Nusbaum C."/>
            <person name="Birren B."/>
        </authorList>
    </citation>
    <scope>NUCLEOTIDE SEQUENCE [LARGE SCALE GENOMIC DNA]</scope>
    <source>
        <strain evidence="2 3">WAL-19142</strain>
    </source>
</reference>
<sequence>MAREKAEKAVFTFHTTTMAMKMERSAKESGSPGRLIPVPRQISAGCGMAWSAPAGDRETLETLIREAGIETEGTYNLFL</sequence>
<organism evidence="2 3">
    <name type="scientific">[Clostridium] citroniae WAL-19142</name>
    <dbReference type="NCBI Taxonomy" id="742734"/>
    <lineage>
        <taxon>Bacteria</taxon>
        <taxon>Bacillati</taxon>
        <taxon>Bacillota</taxon>
        <taxon>Clostridia</taxon>
        <taxon>Lachnospirales</taxon>
        <taxon>Lachnospiraceae</taxon>
        <taxon>Enterocloster</taxon>
    </lineage>
</organism>
<dbReference type="Pfam" id="PF11823">
    <property type="entry name" value="Se_S_carrier"/>
    <property type="match status" value="1"/>
</dbReference>
<evidence type="ECO:0000313" key="3">
    <source>
        <dbReference type="Proteomes" id="UP000037392"/>
    </source>
</evidence>
<feature type="domain" description="Putative Se/S carrier protein-like" evidence="1">
    <location>
        <begin position="9"/>
        <end position="75"/>
    </location>
</feature>
<dbReference type="PATRIC" id="fig|742734.4.peg.2158"/>
<gene>
    <name evidence="2" type="ORF">HMPREF9470_02013</name>
</gene>
<dbReference type="AlphaFoldDB" id="A0A0J9C4L2"/>
<evidence type="ECO:0000313" key="2">
    <source>
        <dbReference type="EMBL" id="KMW19998.1"/>
    </source>
</evidence>